<dbReference type="Proteomes" id="UP001363151">
    <property type="component" value="Unassembled WGS sequence"/>
</dbReference>
<evidence type="ECO:0000256" key="1">
    <source>
        <dbReference type="SAM" id="MobiDB-lite"/>
    </source>
</evidence>
<name>A0ABR1G8B7_AURAN</name>
<protein>
    <recommendedName>
        <fullName evidence="4">Nucleotide-diphospho-sugar transferase domain-containing protein</fullName>
    </recommendedName>
</protein>
<comment type="caution">
    <text evidence="2">The sequence shown here is derived from an EMBL/GenBank/DDBJ whole genome shotgun (WGS) entry which is preliminary data.</text>
</comment>
<evidence type="ECO:0008006" key="4">
    <source>
        <dbReference type="Google" id="ProtNLM"/>
    </source>
</evidence>
<evidence type="ECO:0000313" key="3">
    <source>
        <dbReference type="Proteomes" id="UP001363151"/>
    </source>
</evidence>
<evidence type="ECO:0000313" key="2">
    <source>
        <dbReference type="EMBL" id="KAK7249430.1"/>
    </source>
</evidence>
<feature type="region of interest" description="Disordered" evidence="1">
    <location>
        <begin position="244"/>
        <end position="281"/>
    </location>
</feature>
<accession>A0ABR1G8B7</accession>
<dbReference type="EMBL" id="JBBJCI010000079">
    <property type="protein sequence ID" value="KAK7249430.1"/>
    <property type="molecule type" value="Genomic_DNA"/>
</dbReference>
<gene>
    <name evidence="2" type="ORF">SO694_00048289</name>
</gene>
<feature type="compositionally biased region" description="Low complexity" evidence="1">
    <location>
        <begin position="244"/>
        <end position="256"/>
    </location>
</feature>
<sequence>MMRRWPWLLACCSRAFELFQYDTRPATLLHNATRAWCAQSRCCDAYTFESSRQRDASGFVLPALWARIKALRDRMLATTAPAVVWVDSDVIFVDAGWCPSFDGGASMVVARDPYPWTSTLNHGFFALRNDAAGRGIAAAHWDAWANVSAAYVAEDGECFGNRTAARWKQCRVGGKYAGQGAFKTYVLPRFRAAIAIVPDKTFQSADAQECDGVVKHFAAGRTAEALRLRTVERCAESYFRAPAGGAAAAPSGRARAAGGGGGGRSARRVARRLPGARRRRVARADPGAGAIGASGRARIADAFFYLADDDPGSSHGRPSIREARQRVLDVVASFRPKDAYVGPFVADARCRTRCPLAGRSEAVPAGLLLAQQAAALGLPGLVGDLGEASGAPRRRTTTPRAKPRRRAEYFRLVDALAAGDDFREMLDYGGTWLLWRMRNRSVPVAAPTPLAPYTARACGGARAGLAVAVAPLARRRGAPHGEPALALADLRAAYYACARWRWGERWRAASTCAAIDDAPTYNTWSFPARGDAAA</sequence>
<organism evidence="2 3">
    <name type="scientific">Aureococcus anophagefferens</name>
    <name type="common">Harmful bloom alga</name>
    <dbReference type="NCBI Taxonomy" id="44056"/>
    <lineage>
        <taxon>Eukaryota</taxon>
        <taxon>Sar</taxon>
        <taxon>Stramenopiles</taxon>
        <taxon>Ochrophyta</taxon>
        <taxon>Pelagophyceae</taxon>
        <taxon>Pelagomonadales</taxon>
        <taxon>Pelagomonadaceae</taxon>
        <taxon>Aureococcus</taxon>
    </lineage>
</organism>
<feature type="compositionally biased region" description="Basic residues" evidence="1">
    <location>
        <begin position="265"/>
        <end position="281"/>
    </location>
</feature>
<keyword evidence="3" id="KW-1185">Reference proteome</keyword>
<proteinExistence type="predicted"/>
<reference evidence="2 3" key="1">
    <citation type="submission" date="2024-03" db="EMBL/GenBank/DDBJ databases">
        <title>Aureococcus anophagefferens CCMP1851 and Kratosvirus quantuckense: Draft genome of a second virus-susceptible host strain in the model system.</title>
        <authorList>
            <person name="Chase E."/>
            <person name="Truchon A.R."/>
            <person name="Schepens W."/>
            <person name="Wilhelm S.W."/>
        </authorList>
    </citation>
    <scope>NUCLEOTIDE SEQUENCE [LARGE SCALE GENOMIC DNA]</scope>
    <source>
        <strain evidence="2 3">CCMP1851</strain>
    </source>
</reference>